<feature type="binding site" evidence="5">
    <location>
        <begin position="196"/>
        <end position="199"/>
    </location>
    <ligand>
        <name>substrate</name>
    </ligand>
</feature>
<accession>A0AAU8CLY0</accession>
<reference evidence="8" key="1">
    <citation type="submission" date="2024-06" db="EMBL/GenBank/DDBJ databases">
        <title>Mesorhizobium karijinii sp. nov., a symbiont of the iconic Swainsona formosa from arid Australia.</title>
        <authorList>
            <person name="Hill Y.J."/>
            <person name="Watkin E.L.J."/>
            <person name="O'Hara G.W."/>
            <person name="Terpolilli J."/>
            <person name="Tye M.L."/>
            <person name="Kohlmeier M.G."/>
        </authorList>
    </citation>
    <scope>NUCLEOTIDE SEQUENCE</scope>
    <source>
        <strain evidence="8">WSM2240</strain>
    </source>
</reference>
<keyword evidence="1 5" id="KW-0489">Methyltransferase</keyword>
<evidence type="ECO:0000256" key="5">
    <source>
        <dbReference type="HAMAP-Rule" id="MF_02126"/>
    </source>
</evidence>
<dbReference type="InterPro" id="IPR029063">
    <property type="entry name" value="SAM-dependent_MTases_sf"/>
</dbReference>
<dbReference type="InterPro" id="IPR002052">
    <property type="entry name" value="DNA_methylase_N6_adenine_CS"/>
</dbReference>
<dbReference type="InterPro" id="IPR019874">
    <property type="entry name" value="RF_methyltr_PrmC"/>
</dbReference>
<comment type="catalytic activity">
    <reaction evidence="4 5">
        <text>L-glutaminyl-[peptide chain release factor] + S-adenosyl-L-methionine = N(5)-methyl-L-glutaminyl-[peptide chain release factor] + S-adenosyl-L-homocysteine + H(+)</text>
        <dbReference type="Rhea" id="RHEA:42896"/>
        <dbReference type="Rhea" id="RHEA-COMP:10271"/>
        <dbReference type="Rhea" id="RHEA-COMP:10272"/>
        <dbReference type="ChEBI" id="CHEBI:15378"/>
        <dbReference type="ChEBI" id="CHEBI:30011"/>
        <dbReference type="ChEBI" id="CHEBI:57856"/>
        <dbReference type="ChEBI" id="CHEBI:59789"/>
        <dbReference type="ChEBI" id="CHEBI:61891"/>
        <dbReference type="EC" id="2.1.1.297"/>
    </reaction>
</comment>
<dbReference type="InterPro" id="IPR004556">
    <property type="entry name" value="HemK-like"/>
</dbReference>
<dbReference type="Gene3D" id="1.10.8.10">
    <property type="entry name" value="DNA helicase RuvA subunit, C-terminal domain"/>
    <property type="match status" value="1"/>
</dbReference>
<dbReference type="PANTHER" id="PTHR18895">
    <property type="entry name" value="HEMK METHYLTRANSFERASE"/>
    <property type="match status" value="1"/>
</dbReference>
<evidence type="ECO:0000259" key="7">
    <source>
        <dbReference type="Pfam" id="PF17827"/>
    </source>
</evidence>
<dbReference type="InterPro" id="IPR007848">
    <property type="entry name" value="Small_mtfrase_dom"/>
</dbReference>
<dbReference type="PANTHER" id="PTHR18895:SF74">
    <property type="entry name" value="MTRF1L RELEASE FACTOR GLUTAMINE METHYLTRANSFERASE"/>
    <property type="match status" value="1"/>
</dbReference>
<dbReference type="SUPFAM" id="SSF53335">
    <property type="entry name" value="S-adenosyl-L-methionine-dependent methyltransferases"/>
    <property type="match status" value="1"/>
</dbReference>
<dbReference type="InterPro" id="IPR040758">
    <property type="entry name" value="PrmC_N"/>
</dbReference>
<dbReference type="RefSeq" id="WP_353644611.1">
    <property type="nucleotide sequence ID" value="NZ_CP159253.1"/>
</dbReference>
<dbReference type="GO" id="GO:0102559">
    <property type="term" value="F:peptide chain release factor N(5)-glutamine methyltransferase activity"/>
    <property type="evidence" value="ECO:0007669"/>
    <property type="project" value="UniProtKB-EC"/>
</dbReference>
<comment type="function">
    <text evidence="5">Methylates the class 1 translation termination release factors RF1/PrfA and RF2/PrfB on the glutamine residue of the universally conserved GGQ motif.</text>
</comment>
<feature type="binding site" evidence="5">
    <location>
        <position position="153"/>
    </location>
    <ligand>
        <name>S-adenosyl-L-methionine</name>
        <dbReference type="ChEBI" id="CHEBI:59789"/>
    </ligand>
</feature>
<dbReference type="InterPro" id="IPR050320">
    <property type="entry name" value="N5-glutamine_MTase"/>
</dbReference>
<evidence type="ECO:0000259" key="6">
    <source>
        <dbReference type="Pfam" id="PF05175"/>
    </source>
</evidence>
<comment type="similarity">
    <text evidence="5">Belongs to the protein N5-glutamine methyltransferase family. PrmC subfamily.</text>
</comment>
<feature type="binding site" evidence="5">
    <location>
        <position position="196"/>
    </location>
    <ligand>
        <name>S-adenosyl-L-methionine</name>
        <dbReference type="ChEBI" id="CHEBI:59789"/>
    </ligand>
</feature>
<dbReference type="CDD" id="cd02440">
    <property type="entry name" value="AdoMet_MTases"/>
    <property type="match status" value="1"/>
</dbReference>
<dbReference type="Pfam" id="PF05175">
    <property type="entry name" value="MTS"/>
    <property type="match status" value="1"/>
</dbReference>
<keyword evidence="3 5" id="KW-0949">S-adenosyl-L-methionine</keyword>
<dbReference type="GO" id="GO:0032259">
    <property type="term" value="P:methylation"/>
    <property type="evidence" value="ECO:0007669"/>
    <property type="project" value="UniProtKB-KW"/>
</dbReference>
<feature type="binding site" evidence="5">
    <location>
        <begin position="130"/>
        <end position="134"/>
    </location>
    <ligand>
        <name>S-adenosyl-L-methionine</name>
        <dbReference type="ChEBI" id="CHEBI:59789"/>
    </ligand>
</feature>
<evidence type="ECO:0000256" key="4">
    <source>
        <dbReference type="ARBA" id="ARBA00048391"/>
    </source>
</evidence>
<dbReference type="NCBIfam" id="TIGR03534">
    <property type="entry name" value="RF_mod_PrmC"/>
    <property type="match status" value="1"/>
</dbReference>
<gene>
    <name evidence="5 8" type="primary">prmC</name>
    <name evidence="8" type="ORF">ABVK50_21695</name>
</gene>
<dbReference type="Gene3D" id="3.40.50.150">
    <property type="entry name" value="Vaccinia Virus protein VP39"/>
    <property type="match status" value="1"/>
</dbReference>
<dbReference type="Pfam" id="PF17827">
    <property type="entry name" value="PrmC_N"/>
    <property type="match status" value="1"/>
</dbReference>
<dbReference type="NCBIfam" id="TIGR00536">
    <property type="entry name" value="hemK_fam"/>
    <property type="match status" value="1"/>
</dbReference>
<feature type="domain" description="Release factor glutamine methyltransferase N-terminal" evidence="7">
    <location>
        <begin position="12"/>
        <end position="81"/>
    </location>
</feature>
<keyword evidence="2 5" id="KW-0808">Transferase</keyword>
<evidence type="ECO:0000256" key="1">
    <source>
        <dbReference type="ARBA" id="ARBA00022603"/>
    </source>
</evidence>
<dbReference type="EMBL" id="CP159253">
    <property type="protein sequence ID" value="XCG47848.1"/>
    <property type="molecule type" value="Genomic_DNA"/>
</dbReference>
<name>A0AAU8CLY0_9HYPH</name>
<sequence>MAEPPQTTLGGLLRDARLRLIQAGVDDAGLEARLLVEHFTGTTRTEAMTAPERPVDRAMAEAVLAAVARRTAGEPAHRILGHREFYGLDLLLSPETLEPRPDTETLVEAMLPIISTTAARKGECRFLDLGTGTGAIALALLSKVERAVGTGVDISEDALETATLNARRLGLAERFTPLRSDWFANIFEQYDAIVSNPPYIPTKHIDSLQADVRDFDPHRALDGGEDGLDAYRLISDGAARCLAAGGTIGVEIGYDQKDAVTRIFHLAGYRLIDAVRDLAGNDRVLMFQESRQQDA</sequence>
<dbReference type="EC" id="2.1.1.297" evidence="5"/>
<dbReference type="HAMAP" id="MF_02126">
    <property type="entry name" value="RF_methyltr_PrmC"/>
    <property type="match status" value="1"/>
</dbReference>
<dbReference type="GO" id="GO:0003676">
    <property type="term" value="F:nucleic acid binding"/>
    <property type="evidence" value="ECO:0007669"/>
    <property type="project" value="InterPro"/>
</dbReference>
<feature type="domain" description="Methyltransferase small" evidence="6">
    <location>
        <begin position="123"/>
        <end position="203"/>
    </location>
</feature>
<organism evidence="8">
    <name type="scientific">Mesorhizobium sp. WSM2240</name>
    <dbReference type="NCBI Taxonomy" id="3228851"/>
    <lineage>
        <taxon>Bacteria</taxon>
        <taxon>Pseudomonadati</taxon>
        <taxon>Pseudomonadota</taxon>
        <taxon>Alphaproteobacteria</taxon>
        <taxon>Hyphomicrobiales</taxon>
        <taxon>Phyllobacteriaceae</taxon>
        <taxon>Mesorhizobium</taxon>
    </lineage>
</organism>
<evidence type="ECO:0000256" key="3">
    <source>
        <dbReference type="ARBA" id="ARBA00022691"/>
    </source>
</evidence>
<feature type="binding site" evidence="5">
    <location>
        <position position="182"/>
    </location>
    <ligand>
        <name>S-adenosyl-L-methionine</name>
        <dbReference type="ChEBI" id="CHEBI:59789"/>
    </ligand>
</feature>
<proteinExistence type="inferred from homology"/>
<evidence type="ECO:0000313" key="8">
    <source>
        <dbReference type="EMBL" id="XCG47848.1"/>
    </source>
</evidence>
<evidence type="ECO:0000256" key="2">
    <source>
        <dbReference type="ARBA" id="ARBA00022679"/>
    </source>
</evidence>
<dbReference type="PROSITE" id="PS00092">
    <property type="entry name" value="N6_MTASE"/>
    <property type="match status" value="1"/>
</dbReference>
<dbReference type="AlphaFoldDB" id="A0AAU8CLY0"/>
<protein>
    <recommendedName>
        <fullName evidence="5">Release factor glutamine methyltransferase</fullName>
        <shortName evidence="5">RF MTase</shortName>
        <ecNumber evidence="5">2.1.1.297</ecNumber>
    </recommendedName>
    <alternativeName>
        <fullName evidence="5">N5-glutamine methyltransferase PrmC</fullName>
    </alternativeName>
    <alternativeName>
        <fullName evidence="5">Protein-(glutamine-N5) MTase PrmC</fullName>
    </alternativeName>
    <alternativeName>
        <fullName evidence="5">Protein-glutamine N-methyltransferase PrmC</fullName>
    </alternativeName>
</protein>